<gene>
    <name evidence="4" type="ORF">U14_01230</name>
</gene>
<feature type="domain" description="Lcl C-terminal" evidence="3">
    <location>
        <begin position="163"/>
        <end position="275"/>
    </location>
</feature>
<keyword evidence="5" id="KW-1185">Reference proteome</keyword>
<dbReference type="SUPFAM" id="SSF47090">
    <property type="entry name" value="PGBD-like"/>
    <property type="match status" value="1"/>
</dbReference>
<dbReference type="EMBL" id="DF820455">
    <property type="protein sequence ID" value="GAK50005.1"/>
    <property type="molecule type" value="Genomic_DNA"/>
</dbReference>
<evidence type="ECO:0000256" key="1">
    <source>
        <dbReference type="SAM" id="SignalP"/>
    </source>
</evidence>
<organism evidence="4">
    <name type="scientific">Candidatus Moduliflexus flocculans</name>
    <dbReference type="NCBI Taxonomy" id="1499966"/>
    <lineage>
        <taxon>Bacteria</taxon>
        <taxon>Candidatus Moduliflexota</taxon>
        <taxon>Candidatus Moduliflexia</taxon>
        <taxon>Candidatus Moduliflexales</taxon>
        <taxon>Candidatus Moduliflexaceae</taxon>
    </lineage>
</organism>
<feature type="chain" id="PRO_5006631416" evidence="1">
    <location>
        <begin position="25"/>
        <end position="279"/>
    </location>
</feature>
<dbReference type="Pfam" id="PF01471">
    <property type="entry name" value="PG_binding_1"/>
    <property type="match status" value="1"/>
</dbReference>
<dbReference type="HOGENOM" id="CLU_996234_0_0_0"/>
<dbReference type="Proteomes" id="UP000030700">
    <property type="component" value="Unassembled WGS sequence"/>
</dbReference>
<evidence type="ECO:0000313" key="4">
    <source>
        <dbReference type="EMBL" id="GAK50005.1"/>
    </source>
</evidence>
<evidence type="ECO:0000259" key="3">
    <source>
        <dbReference type="Pfam" id="PF07603"/>
    </source>
</evidence>
<dbReference type="InterPro" id="IPR002477">
    <property type="entry name" value="Peptidoglycan-bd-like"/>
</dbReference>
<feature type="domain" description="Peptidoglycan binding-like" evidence="2">
    <location>
        <begin position="32"/>
        <end position="84"/>
    </location>
</feature>
<dbReference type="InterPro" id="IPR011460">
    <property type="entry name" value="Lcl_C"/>
</dbReference>
<keyword evidence="1" id="KW-0732">Signal</keyword>
<evidence type="ECO:0000313" key="5">
    <source>
        <dbReference type="Proteomes" id="UP000030700"/>
    </source>
</evidence>
<protein>
    <submittedName>
        <fullName evidence="4">Uncharacterized protein</fullName>
    </submittedName>
</protein>
<name>A0A0S6VRQ9_9BACT</name>
<dbReference type="InterPro" id="IPR036365">
    <property type="entry name" value="PGBD-like_sf"/>
</dbReference>
<proteinExistence type="predicted"/>
<feature type="signal peptide" evidence="1">
    <location>
        <begin position="1"/>
        <end position="24"/>
    </location>
</feature>
<sequence>MMRIFRQIVCLCLMIGILSDAAFSASDASEKARVKQAQIALRQRGYQIGQVDGIWGKQTRAALTRFQQDQGLPVSGELDDATLADLGLLSPALPTSGAAPVAKVPTVILRAAPAELSAQEIDSMIRKNGFHHPGDVSAGGLSPTRQGAFSHQYEATTLRGDPVVSDLATGLMWQQRPTPFIRHQDLQRHLSATNAQSYAGFTDWRLPTIEELASLLEPPDKQRDFLDPIFAMPYWLCLSADHVSGNPTQVWVVFFEEGIILPASAHDDYDVLLVRNAHQ</sequence>
<evidence type="ECO:0000259" key="2">
    <source>
        <dbReference type="Pfam" id="PF01471"/>
    </source>
</evidence>
<dbReference type="Pfam" id="PF07603">
    <property type="entry name" value="Lcl_C"/>
    <property type="match status" value="1"/>
</dbReference>
<accession>A0A0S6VRQ9</accession>
<dbReference type="Gene3D" id="1.10.101.10">
    <property type="entry name" value="PGBD-like superfamily/PGBD"/>
    <property type="match status" value="1"/>
</dbReference>
<dbReference type="STRING" id="1499966.U14_01230"/>
<dbReference type="AlphaFoldDB" id="A0A0S6VRQ9"/>
<dbReference type="InterPro" id="IPR036366">
    <property type="entry name" value="PGBDSf"/>
</dbReference>
<reference evidence="4" key="1">
    <citation type="journal article" date="2015" name="PeerJ">
        <title>First genomic representation of candidate bacterial phylum KSB3 points to enhanced environmental sensing as a trigger of wastewater bulking.</title>
        <authorList>
            <person name="Sekiguchi Y."/>
            <person name="Ohashi A."/>
            <person name="Parks D.H."/>
            <person name="Yamauchi T."/>
            <person name="Tyson G.W."/>
            <person name="Hugenholtz P."/>
        </authorList>
    </citation>
    <scope>NUCLEOTIDE SEQUENCE [LARGE SCALE GENOMIC DNA]</scope>
</reference>